<evidence type="ECO:0000313" key="3">
    <source>
        <dbReference type="Proteomes" id="UP001152888"/>
    </source>
</evidence>
<feature type="repeat" description="TPR" evidence="1">
    <location>
        <begin position="168"/>
        <end position="201"/>
    </location>
</feature>
<dbReference type="EMBL" id="CAKOFQ010006775">
    <property type="protein sequence ID" value="CAH1970434.1"/>
    <property type="molecule type" value="Genomic_DNA"/>
</dbReference>
<evidence type="ECO:0000256" key="1">
    <source>
        <dbReference type="PROSITE-ProRule" id="PRU00339"/>
    </source>
</evidence>
<dbReference type="GO" id="GO:0000030">
    <property type="term" value="F:mannosyltransferase activity"/>
    <property type="evidence" value="ECO:0007669"/>
    <property type="project" value="TreeGrafter"/>
</dbReference>
<dbReference type="InterPro" id="IPR019734">
    <property type="entry name" value="TPR_rpt"/>
</dbReference>
<dbReference type="Pfam" id="PF13432">
    <property type="entry name" value="TPR_16"/>
    <property type="match status" value="3"/>
</dbReference>
<feature type="repeat" description="TPR" evidence="1">
    <location>
        <begin position="62"/>
        <end position="95"/>
    </location>
</feature>
<comment type="caution">
    <text evidence="2">The sequence shown here is derived from an EMBL/GenBank/DDBJ whole genome shotgun (WGS) entry which is preliminary data.</text>
</comment>
<dbReference type="Gene3D" id="1.25.40.10">
    <property type="entry name" value="Tetratricopeptide repeat domain"/>
    <property type="match status" value="3"/>
</dbReference>
<dbReference type="PANTHER" id="PTHR44216">
    <property type="entry name" value="PROTEIN O-MANNOSYL-TRANSFERASE TMTC2"/>
    <property type="match status" value="1"/>
</dbReference>
<dbReference type="Proteomes" id="UP001152888">
    <property type="component" value="Unassembled WGS sequence"/>
</dbReference>
<dbReference type="InterPro" id="IPR052384">
    <property type="entry name" value="TMTC_O-mannosyltransferase"/>
</dbReference>
<accession>A0A9P0P949</accession>
<name>A0A9P0P949_ACAOB</name>
<dbReference type="SUPFAM" id="SSF48452">
    <property type="entry name" value="TPR-like"/>
    <property type="match status" value="1"/>
</dbReference>
<dbReference type="OrthoDB" id="1658288at2759"/>
<dbReference type="InterPro" id="IPR011990">
    <property type="entry name" value="TPR-like_helical_dom_sf"/>
</dbReference>
<dbReference type="PROSITE" id="PS50293">
    <property type="entry name" value="TPR_REGION"/>
    <property type="match status" value="1"/>
</dbReference>
<keyword evidence="3" id="KW-1185">Reference proteome</keyword>
<organism evidence="2 3">
    <name type="scientific">Acanthoscelides obtectus</name>
    <name type="common">Bean weevil</name>
    <name type="synonym">Bruchus obtectus</name>
    <dbReference type="NCBI Taxonomy" id="200917"/>
    <lineage>
        <taxon>Eukaryota</taxon>
        <taxon>Metazoa</taxon>
        <taxon>Ecdysozoa</taxon>
        <taxon>Arthropoda</taxon>
        <taxon>Hexapoda</taxon>
        <taxon>Insecta</taxon>
        <taxon>Pterygota</taxon>
        <taxon>Neoptera</taxon>
        <taxon>Endopterygota</taxon>
        <taxon>Coleoptera</taxon>
        <taxon>Polyphaga</taxon>
        <taxon>Cucujiformia</taxon>
        <taxon>Chrysomeloidea</taxon>
        <taxon>Chrysomelidae</taxon>
        <taxon>Bruchinae</taxon>
        <taxon>Bruchini</taxon>
        <taxon>Acanthoscelides</taxon>
    </lineage>
</organism>
<dbReference type="Pfam" id="PF00515">
    <property type="entry name" value="TPR_1"/>
    <property type="match status" value="1"/>
</dbReference>
<protein>
    <submittedName>
        <fullName evidence="2">Uncharacterized protein</fullName>
    </submittedName>
</protein>
<sequence length="284" mass="32187">MIQNFLQNICFPQECLKVAYVNLGAALVASGRCQEAAAILRRATRLDGAEVRDRREHEAARIAALLRLGSLYAEQGRLQRALAAYREAADSLPDNYPKQSVFNVLGETLARLEQDEEAERWYIAALHAQPDHVPAHITYGKLLAKNISRAQEAEQWFRKAQRLAPQDPGVYHHYGEFLASYRRYHESAEMYSRAAELKPEDYELAVAAATAARRAARFAEAEKWYRRAVDINPKESKSHTNLGAILHLNGKYHEAVLSYEKALKLKPNDVTTLTNLHKLYSVMN</sequence>
<dbReference type="GO" id="GO:0035269">
    <property type="term" value="P:protein O-linked glycosylation via mannose"/>
    <property type="evidence" value="ECO:0007669"/>
    <property type="project" value="TreeGrafter"/>
</dbReference>
<proteinExistence type="predicted"/>
<feature type="repeat" description="TPR" evidence="1">
    <location>
        <begin position="236"/>
        <end position="269"/>
    </location>
</feature>
<keyword evidence="1" id="KW-0802">TPR repeat</keyword>
<dbReference type="SMART" id="SM00028">
    <property type="entry name" value="TPR"/>
    <property type="match status" value="6"/>
</dbReference>
<dbReference type="GO" id="GO:0005789">
    <property type="term" value="C:endoplasmic reticulum membrane"/>
    <property type="evidence" value="ECO:0007669"/>
    <property type="project" value="TreeGrafter"/>
</dbReference>
<dbReference type="PANTHER" id="PTHR44216:SF3">
    <property type="entry name" value="PROTEIN O-MANNOSYL-TRANSFERASE TMTC2"/>
    <property type="match status" value="1"/>
</dbReference>
<reference evidence="2" key="1">
    <citation type="submission" date="2022-03" db="EMBL/GenBank/DDBJ databases">
        <authorList>
            <person name="Sayadi A."/>
        </authorList>
    </citation>
    <scope>NUCLEOTIDE SEQUENCE</scope>
</reference>
<gene>
    <name evidence="2" type="ORF">ACAOBT_LOCUS8922</name>
</gene>
<dbReference type="AlphaFoldDB" id="A0A9P0P949"/>
<evidence type="ECO:0000313" key="2">
    <source>
        <dbReference type="EMBL" id="CAH1970434.1"/>
    </source>
</evidence>
<dbReference type="PROSITE" id="PS50005">
    <property type="entry name" value="TPR"/>
    <property type="match status" value="3"/>
</dbReference>